<evidence type="ECO:0000256" key="1">
    <source>
        <dbReference type="SAM" id="SignalP"/>
    </source>
</evidence>
<accession>A0A9P6WVA1</accession>
<dbReference type="EMBL" id="JAANQT010005488">
    <property type="protein sequence ID" value="KAG1294445.1"/>
    <property type="molecule type" value="Genomic_DNA"/>
</dbReference>
<name>A0A9P6WVA1_RHIOR</name>
<gene>
    <name evidence="2" type="ORF">G6F64_013432</name>
</gene>
<feature type="signal peptide" evidence="1">
    <location>
        <begin position="1"/>
        <end position="21"/>
    </location>
</feature>
<dbReference type="Proteomes" id="UP000716291">
    <property type="component" value="Unassembled WGS sequence"/>
</dbReference>
<feature type="chain" id="PRO_5040458599" description="AraC family transcriptional regulator" evidence="1">
    <location>
        <begin position="22"/>
        <end position="141"/>
    </location>
</feature>
<reference evidence="2" key="1">
    <citation type="journal article" date="2020" name="Microb. Genom.">
        <title>Genetic diversity of clinical and environmental Mucorales isolates obtained from an investigation of mucormycosis cases among solid organ transplant recipients.</title>
        <authorList>
            <person name="Nguyen M.H."/>
            <person name="Kaul D."/>
            <person name="Muto C."/>
            <person name="Cheng S.J."/>
            <person name="Richter R.A."/>
            <person name="Bruno V.M."/>
            <person name="Liu G."/>
            <person name="Beyhan S."/>
            <person name="Sundermann A.J."/>
            <person name="Mounaud S."/>
            <person name="Pasculle A.W."/>
            <person name="Nierman W.C."/>
            <person name="Driscoll E."/>
            <person name="Cumbie R."/>
            <person name="Clancy C.J."/>
            <person name="Dupont C.L."/>
        </authorList>
    </citation>
    <scope>NUCLEOTIDE SEQUENCE</scope>
    <source>
        <strain evidence="2">GL11</strain>
    </source>
</reference>
<protein>
    <recommendedName>
        <fullName evidence="4">AraC family transcriptional regulator</fullName>
    </recommendedName>
</protein>
<organism evidence="2 3">
    <name type="scientific">Rhizopus oryzae</name>
    <name type="common">Mucormycosis agent</name>
    <name type="synonym">Rhizopus arrhizus var. delemar</name>
    <dbReference type="NCBI Taxonomy" id="64495"/>
    <lineage>
        <taxon>Eukaryota</taxon>
        <taxon>Fungi</taxon>
        <taxon>Fungi incertae sedis</taxon>
        <taxon>Mucoromycota</taxon>
        <taxon>Mucoromycotina</taxon>
        <taxon>Mucoromycetes</taxon>
        <taxon>Mucorales</taxon>
        <taxon>Mucorineae</taxon>
        <taxon>Rhizopodaceae</taxon>
        <taxon>Rhizopus</taxon>
    </lineage>
</organism>
<proteinExistence type="predicted"/>
<evidence type="ECO:0008006" key="4">
    <source>
        <dbReference type="Google" id="ProtNLM"/>
    </source>
</evidence>
<dbReference type="AlphaFoldDB" id="A0A9P6WVA1"/>
<evidence type="ECO:0000313" key="3">
    <source>
        <dbReference type="Proteomes" id="UP000716291"/>
    </source>
</evidence>
<sequence>MTAMLPAATALLAEMTGLAGCERAEGYACITARREHGASSVEIPQPQFAILLEGRKQVRTAHQSLEFFPGDILLLTQRCRIDVVNSPDPDSGRYLSAIVPLCAEVLAAARTLCNEELPSAGPAMARMAVTATHAWPLPRWC</sequence>
<comment type="caution">
    <text evidence="2">The sequence shown here is derived from an EMBL/GenBank/DDBJ whole genome shotgun (WGS) entry which is preliminary data.</text>
</comment>
<evidence type="ECO:0000313" key="2">
    <source>
        <dbReference type="EMBL" id="KAG1294445.1"/>
    </source>
</evidence>
<keyword evidence="1" id="KW-0732">Signal</keyword>
<keyword evidence="3" id="KW-1185">Reference proteome</keyword>